<evidence type="ECO:0000313" key="1">
    <source>
        <dbReference type="EMBL" id="GAI68952.1"/>
    </source>
</evidence>
<dbReference type="Gene3D" id="1.25.10.10">
    <property type="entry name" value="Leucine-rich Repeat Variant"/>
    <property type="match status" value="1"/>
</dbReference>
<proteinExistence type="predicted"/>
<organism evidence="1">
    <name type="scientific">marine sediment metagenome</name>
    <dbReference type="NCBI Taxonomy" id="412755"/>
    <lineage>
        <taxon>unclassified sequences</taxon>
        <taxon>metagenomes</taxon>
        <taxon>ecological metagenomes</taxon>
    </lineage>
</organism>
<gene>
    <name evidence="1" type="ORF">S12H4_00449</name>
</gene>
<reference evidence="1" key="1">
    <citation type="journal article" date="2014" name="Front. Microbiol.">
        <title>High frequency of phylogenetically diverse reductive dehalogenase-homologous genes in deep subseafloor sedimentary metagenomes.</title>
        <authorList>
            <person name="Kawai M."/>
            <person name="Futagami T."/>
            <person name="Toyoda A."/>
            <person name="Takaki Y."/>
            <person name="Nishi S."/>
            <person name="Hori S."/>
            <person name="Arai W."/>
            <person name="Tsubouchi T."/>
            <person name="Morono Y."/>
            <person name="Uchiyama I."/>
            <person name="Ito T."/>
            <person name="Fujiyama A."/>
            <person name="Inagaki F."/>
            <person name="Takami H."/>
        </authorList>
    </citation>
    <scope>NUCLEOTIDE SEQUENCE</scope>
    <source>
        <strain evidence="1">Expedition CK06-06</strain>
    </source>
</reference>
<comment type="caution">
    <text evidence="1">The sequence shown here is derived from an EMBL/GenBank/DDBJ whole genome shotgun (WGS) entry which is preliminary data.</text>
</comment>
<dbReference type="InterPro" id="IPR016024">
    <property type="entry name" value="ARM-type_fold"/>
</dbReference>
<sequence length="154" mass="17635">MNSNISKDRDNEYDLAMKNLFHGEIMERASAARVIGRFKDGRATNLLARALRLEKDPIVINRIIEAMGEIKNAKATLRIVELLKKELEKPEDEQDKTRLFLIIESLMKIGDKRALEHLGILLSSCDNDIRKLTESAYECIDPNWKVNLAKSNKI</sequence>
<name>X1QKH3_9ZZZZ</name>
<dbReference type="EMBL" id="BARW01000049">
    <property type="protein sequence ID" value="GAI68952.1"/>
    <property type="molecule type" value="Genomic_DNA"/>
</dbReference>
<dbReference type="AlphaFoldDB" id="X1QKH3"/>
<protein>
    <recommendedName>
        <fullName evidence="2">HEAT repeat domain-containing protein</fullName>
    </recommendedName>
</protein>
<dbReference type="SUPFAM" id="SSF48371">
    <property type="entry name" value="ARM repeat"/>
    <property type="match status" value="1"/>
</dbReference>
<accession>X1QKH3</accession>
<dbReference type="InterPro" id="IPR011989">
    <property type="entry name" value="ARM-like"/>
</dbReference>
<evidence type="ECO:0008006" key="2">
    <source>
        <dbReference type="Google" id="ProtNLM"/>
    </source>
</evidence>